<protein>
    <recommendedName>
        <fullName evidence="4">Outer membrane protein beta-barrel domain-containing protein</fullName>
    </recommendedName>
</protein>
<evidence type="ECO:0000313" key="2">
    <source>
        <dbReference type="EMBL" id="MFD1062600.1"/>
    </source>
</evidence>
<keyword evidence="3" id="KW-1185">Reference proteome</keyword>
<evidence type="ECO:0000256" key="1">
    <source>
        <dbReference type="SAM" id="SignalP"/>
    </source>
</evidence>
<sequence>MKIKFLLFTIFFALFSSYNADAQSYRIQNGIGLYGGLTSFDIDTDDFATERQNGWLAGMAATVDLPHRWYDVSYNIQLSENQLGIAAIPIGGSQAEMIDYKLFTAQVALIGHLKVIKNYITIDAGPQLQYNSNLDLQDDTKENFLVDGYNTITAKDISEISRFNVNATVGATFGVEQFKLRAQYIYGFTNILGKLNDKNLSENSDFKGNQSMLVFSAGFFF</sequence>
<dbReference type="EMBL" id="JBHTJL010000009">
    <property type="protein sequence ID" value="MFD1062600.1"/>
    <property type="molecule type" value="Genomic_DNA"/>
</dbReference>
<proteinExistence type="predicted"/>
<feature type="signal peptide" evidence="1">
    <location>
        <begin position="1"/>
        <end position="22"/>
    </location>
</feature>
<name>A0ABW3N822_9FLAO</name>
<keyword evidence="1" id="KW-0732">Signal</keyword>
<gene>
    <name evidence="2" type="ORF">ACFQ1Q_05020</name>
</gene>
<evidence type="ECO:0000313" key="3">
    <source>
        <dbReference type="Proteomes" id="UP001597013"/>
    </source>
</evidence>
<evidence type="ECO:0008006" key="4">
    <source>
        <dbReference type="Google" id="ProtNLM"/>
    </source>
</evidence>
<accession>A0ABW3N822</accession>
<dbReference type="RefSeq" id="WP_386128608.1">
    <property type="nucleotide sequence ID" value="NZ_JBHTJL010000009.1"/>
</dbReference>
<reference evidence="3" key="1">
    <citation type="journal article" date="2019" name="Int. J. Syst. Evol. Microbiol.">
        <title>The Global Catalogue of Microorganisms (GCM) 10K type strain sequencing project: providing services to taxonomists for standard genome sequencing and annotation.</title>
        <authorList>
            <consortium name="The Broad Institute Genomics Platform"/>
            <consortium name="The Broad Institute Genome Sequencing Center for Infectious Disease"/>
            <person name="Wu L."/>
            <person name="Ma J."/>
        </authorList>
    </citation>
    <scope>NUCLEOTIDE SEQUENCE [LARGE SCALE GENOMIC DNA]</scope>
    <source>
        <strain evidence="3">CCUG 62215</strain>
    </source>
</reference>
<dbReference type="Proteomes" id="UP001597013">
    <property type="component" value="Unassembled WGS sequence"/>
</dbReference>
<feature type="chain" id="PRO_5046912030" description="Outer membrane protein beta-barrel domain-containing protein" evidence="1">
    <location>
        <begin position="23"/>
        <end position="221"/>
    </location>
</feature>
<organism evidence="2 3">
    <name type="scientific">Winogradskyella litorisediminis</name>
    <dbReference type="NCBI Taxonomy" id="1156618"/>
    <lineage>
        <taxon>Bacteria</taxon>
        <taxon>Pseudomonadati</taxon>
        <taxon>Bacteroidota</taxon>
        <taxon>Flavobacteriia</taxon>
        <taxon>Flavobacteriales</taxon>
        <taxon>Flavobacteriaceae</taxon>
        <taxon>Winogradskyella</taxon>
    </lineage>
</organism>
<comment type="caution">
    <text evidence="2">The sequence shown here is derived from an EMBL/GenBank/DDBJ whole genome shotgun (WGS) entry which is preliminary data.</text>
</comment>